<evidence type="ECO:0000256" key="1">
    <source>
        <dbReference type="SAM" id="Phobius"/>
    </source>
</evidence>
<keyword evidence="1" id="KW-1133">Transmembrane helix</keyword>
<dbReference type="SUPFAM" id="SSF103473">
    <property type="entry name" value="MFS general substrate transporter"/>
    <property type="match status" value="1"/>
</dbReference>
<reference evidence="2 3" key="1">
    <citation type="journal article" date="2007" name="Genome Res.">
        <title>Genome characteristics of facultatively symbiotic Frankia sp. strains reflect host range and host plant biogeography.</title>
        <authorList>
            <person name="Normand P."/>
            <person name="Lapierre P."/>
            <person name="Tisa L.S."/>
            <person name="Gogarten J.P."/>
            <person name="Alloisio N."/>
            <person name="Bagnarol E."/>
            <person name="Bassi C.A."/>
            <person name="Berry A.M."/>
            <person name="Bickhart D.M."/>
            <person name="Choisne N."/>
            <person name="Couloux A."/>
            <person name="Cournoyer B."/>
            <person name="Cruveiller S."/>
            <person name="Daubin V."/>
            <person name="Demange N."/>
            <person name="Francino M.P."/>
            <person name="Goltsman E."/>
            <person name="Huang Y."/>
            <person name="Kopp O.R."/>
            <person name="Labarre L."/>
            <person name="Lapidus A."/>
            <person name="Lavire C."/>
            <person name="Marechal J."/>
            <person name="Martinez M."/>
            <person name="Mastronunzio J.E."/>
            <person name="Mullin B.C."/>
            <person name="Niemann J."/>
            <person name="Pujic P."/>
            <person name="Rawnsley T."/>
            <person name="Rouy Z."/>
            <person name="Schenowitz C."/>
            <person name="Sellstedt A."/>
            <person name="Tavares F."/>
            <person name="Tomkins J.P."/>
            <person name="Vallenet D."/>
            <person name="Valverde C."/>
            <person name="Wall L.G."/>
            <person name="Wang Y."/>
            <person name="Medigue C."/>
            <person name="Benson D.R."/>
        </authorList>
    </citation>
    <scope>NUCLEOTIDE SEQUENCE [LARGE SCALE GENOMIC DNA]</scope>
    <source>
        <strain evidence="3">DSM 45986 / CECT 9034 / ACN14a</strain>
    </source>
</reference>
<gene>
    <name evidence="2" type="ordered locus">FRAAL5642</name>
</gene>
<evidence type="ECO:0000313" key="2">
    <source>
        <dbReference type="EMBL" id="CAJ64275.1"/>
    </source>
</evidence>
<name>Q0RE37_FRAAA</name>
<dbReference type="InterPro" id="IPR036259">
    <property type="entry name" value="MFS_trans_sf"/>
</dbReference>
<dbReference type="STRING" id="326424.FRAAL5642"/>
<organism evidence="2 3">
    <name type="scientific">Frankia alni (strain DSM 45986 / CECT 9034 / ACN14a)</name>
    <dbReference type="NCBI Taxonomy" id="326424"/>
    <lineage>
        <taxon>Bacteria</taxon>
        <taxon>Bacillati</taxon>
        <taxon>Actinomycetota</taxon>
        <taxon>Actinomycetes</taxon>
        <taxon>Frankiales</taxon>
        <taxon>Frankiaceae</taxon>
        <taxon>Frankia</taxon>
    </lineage>
</organism>
<dbReference type="EMBL" id="CT573213">
    <property type="protein sequence ID" value="CAJ64275.1"/>
    <property type="molecule type" value="Genomic_DNA"/>
</dbReference>
<dbReference type="KEGG" id="fal:FRAAL5642"/>
<feature type="transmembrane region" description="Helical" evidence="1">
    <location>
        <begin position="43"/>
        <end position="64"/>
    </location>
</feature>
<dbReference type="HOGENOM" id="CLU_2493341_0_0_11"/>
<proteinExistence type="predicted"/>
<protein>
    <recommendedName>
        <fullName evidence="4">Major facilitator superfamily (MFS) profile domain-containing protein</fullName>
    </recommendedName>
</protein>
<keyword evidence="3" id="KW-1185">Reference proteome</keyword>
<sequence length="86" mass="8316">MTAAPPDRIATAGSIVQLARSLGFAMGPAVATAAWALGGRAEAGTRIGLGIAALAAFAAVLLLARPRPAAPLVPSEPPVPAGPPIG</sequence>
<evidence type="ECO:0000313" key="3">
    <source>
        <dbReference type="Proteomes" id="UP000000657"/>
    </source>
</evidence>
<accession>Q0RE37</accession>
<keyword evidence="1" id="KW-0472">Membrane</keyword>
<dbReference type="Proteomes" id="UP000000657">
    <property type="component" value="Chromosome"/>
</dbReference>
<dbReference type="RefSeq" id="WP_011606721.1">
    <property type="nucleotide sequence ID" value="NC_008278.1"/>
</dbReference>
<keyword evidence="1" id="KW-0812">Transmembrane</keyword>
<evidence type="ECO:0008006" key="4">
    <source>
        <dbReference type="Google" id="ProtNLM"/>
    </source>
</evidence>
<dbReference type="AlphaFoldDB" id="Q0RE37"/>
<feature type="transmembrane region" description="Helical" evidence="1">
    <location>
        <begin position="18"/>
        <end position="37"/>
    </location>
</feature>